<organism evidence="2 3">
    <name type="scientific">Coccomyxa subellipsoidea (strain C-169)</name>
    <name type="common">Green microalga</name>
    <dbReference type="NCBI Taxonomy" id="574566"/>
    <lineage>
        <taxon>Eukaryota</taxon>
        <taxon>Viridiplantae</taxon>
        <taxon>Chlorophyta</taxon>
        <taxon>core chlorophytes</taxon>
        <taxon>Trebouxiophyceae</taxon>
        <taxon>Trebouxiophyceae incertae sedis</taxon>
        <taxon>Coccomyxaceae</taxon>
        <taxon>Coccomyxa</taxon>
        <taxon>Coccomyxa subellipsoidea</taxon>
    </lineage>
</organism>
<dbReference type="Proteomes" id="UP000007264">
    <property type="component" value="Unassembled WGS sequence"/>
</dbReference>
<feature type="chain" id="PRO_5003636646" evidence="1">
    <location>
        <begin position="27"/>
        <end position="63"/>
    </location>
</feature>
<evidence type="ECO:0000313" key="2">
    <source>
        <dbReference type="EMBL" id="EIE24425.1"/>
    </source>
</evidence>
<gene>
    <name evidence="2" type="ORF">COCSUDRAFT_32717</name>
</gene>
<feature type="signal peptide" evidence="1">
    <location>
        <begin position="1"/>
        <end position="26"/>
    </location>
</feature>
<keyword evidence="1" id="KW-0732">Signal</keyword>
<dbReference type="AlphaFoldDB" id="I0Z1A6"/>
<keyword evidence="3" id="KW-1185">Reference proteome</keyword>
<protein>
    <submittedName>
        <fullName evidence="2">Uncharacterized protein</fullName>
    </submittedName>
</protein>
<comment type="caution">
    <text evidence="2">The sequence shown here is derived from an EMBL/GenBank/DDBJ whole genome shotgun (WGS) entry which is preliminary data.</text>
</comment>
<evidence type="ECO:0000256" key="1">
    <source>
        <dbReference type="SAM" id="SignalP"/>
    </source>
</evidence>
<reference evidence="2 3" key="1">
    <citation type="journal article" date="2012" name="Genome Biol.">
        <title>The genome of the polar eukaryotic microalga coccomyxa subellipsoidea reveals traits of cold adaptation.</title>
        <authorList>
            <person name="Blanc G."/>
            <person name="Agarkova I."/>
            <person name="Grimwood J."/>
            <person name="Kuo A."/>
            <person name="Brueggeman A."/>
            <person name="Dunigan D."/>
            <person name="Gurnon J."/>
            <person name="Ladunga I."/>
            <person name="Lindquist E."/>
            <person name="Lucas S."/>
            <person name="Pangilinan J."/>
            <person name="Proschold T."/>
            <person name="Salamov A."/>
            <person name="Schmutz J."/>
            <person name="Weeks D."/>
            <person name="Yamada T."/>
            <person name="Claverie J.M."/>
            <person name="Grigoriev I."/>
            <person name="Van Etten J."/>
            <person name="Lomsadze A."/>
            <person name="Borodovsky M."/>
        </authorList>
    </citation>
    <scope>NUCLEOTIDE SEQUENCE [LARGE SCALE GENOMIC DNA]</scope>
    <source>
        <strain evidence="2 3">C-169</strain>
    </source>
</reference>
<name>I0Z1A6_COCSC</name>
<sequence length="63" mass="6759">MLICRMILFAVAASARVLMLARKGAAIRTDITAFMQTNALLAIRGDFETGAPMLAGRGWSVDC</sequence>
<dbReference type="EMBL" id="AGSI01000005">
    <property type="protein sequence ID" value="EIE24425.1"/>
    <property type="molecule type" value="Genomic_DNA"/>
</dbReference>
<accession>I0Z1A6</accession>
<proteinExistence type="predicted"/>
<dbReference type="GeneID" id="17042427"/>
<dbReference type="KEGG" id="csl:COCSUDRAFT_32717"/>
<evidence type="ECO:0000313" key="3">
    <source>
        <dbReference type="Proteomes" id="UP000007264"/>
    </source>
</evidence>
<dbReference type="RefSeq" id="XP_005648969.1">
    <property type="nucleotide sequence ID" value="XM_005648912.1"/>
</dbReference>